<comment type="subunit">
    <text evidence="13">Monomer. Interacts with ANKRD16; the interaction is direct.</text>
</comment>
<evidence type="ECO:0000256" key="12">
    <source>
        <dbReference type="ARBA" id="ARBA00048300"/>
    </source>
</evidence>
<dbReference type="SUPFAM" id="SSF55681">
    <property type="entry name" value="Class II aaRS and biotin synthetases"/>
    <property type="match status" value="1"/>
</dbReference>
<keyword evidence="5" id="KW-0479">Metal-binding</keyword>
<dbReference type="PRINTS" id="PR00980">
    <property type="entry name" value="TRNASYNTHALA"/>
</dbReference>
<dbReference type="InterPro" id="IPR002318">
    <property type="entry name" value="Ala-tRNA-lgiase_IIc"/>
</dbReference>
<comment type="caution">
    <text evidence="13">Lacks conserved residue(s) required for the propagation of feature annotation.</text>
</comment>
<dbReference type="InterPro" id="IPR018163">
    <property type="entry name" value="Thr/Ala-tRNA-synth_IIc_edit"/>
</dbReference>
<dbReference type="InterPro" id="IPR018165">
    <property type="entry name" value="Ala-tRNA-synth_IIc_core"/>
</dbReference>
<dbReference type="AlphaFoldDB" id="A0AAX7SNA5"/>
<dbReference type="InterPro" id="IPR045864">
    <property type="entry name" value="aa-tRNA-synth_II/BPL/LPL"/>
</dbReference>
<dbReference type="Pfam" id="PF01411">
    <property type="entry name" value="tRNA-synt_2c"/>
    <property type="match status" value="2"/>
</dbReference>
<dbReference type="Gene3D" id="3.30.930.10">
    <property type="entry name" value="Bira Bifunctional Protein, Domain 2"/>
    <property type="match status" value="1"/>
</dbReference>
<sequence length="715" mass="79740">KDSSTLNLAFVEFFRDKHGHLPVPSSPVRPRGDPSLLFVNAGMNQFKPIFLGTADPRSNMASYRRVVNSQKCVRAGGKHNDLDDVGRDGYHHTFFEMLGNWSFGDYFKEEACQMAWSLLTEHYGIPADRLYVSYFGGDAAAGLPADEDTRNIWLEIGVPTHRLLPFGLKDNFWEMGDTGPCGPCTEIHYDHVGGREAAALVNADSPEVVEIWNLVFMQYNREVDHSLRLLPQVSVDTGMGLERLVSVLQGKTSNYDTDLFTPLLHAIHQRSGVEPYRGRMGAVDVGQVDLAYRVVADHVRTLSVCIADGVYPGMSGAELVLRRILRRAVRFCVEVLRAPQGTLASLVPTVADLLVKHHPIIRAHLLGSGVHTWLIISFLPAASVAWSLHRDLGFPLDLVDLILEERGVHVDRQELDRLIAENQKLQAGDRAQVTLDVLSLTELQRLGVPHTDDSLKYDYRLAEGRYVFPPCRATVLALYDGQALVSEVSEGQRCSVILDRTCFYAEQGGQSHDQGYFTLYELQDVLFPVEAVVWAGGYVVHRVTVADNLKTGDQLQLHLDQVHRLSCMVKHTATHILNFALRKVLGASVQQRGSHVSADRLRFDFSVKGSLSVSQLQQVERCVNDIISANQIVHSQELPLQRARGISGLRTVDEVSSDFAFWVTCCLTCCLTCHRHLFLQVYPDPVRVVSVELPVTELLDKQSDRQTSVELCCGT</sequence>
<keyword evidence="9 13" id="KW-0694">RNA-binding</keyword>
<dbReference type="GO" id="GO:0008270">
    <property type="term" value="F:zinc ion binding"/>
    <property type="evidence" value="ECO:0007669"/>
    <property type="project" value="UniProtKB-UniRule"/>
</dbReference>
<dbReference type="GO" id="GO:0002161">
    <property type="term" value="F:aminoacyl-tRNA deacylase activity"/>
    <property type="evidence" value="ECO:0007669"/>
    <property type="project" value="TreeGrafter"/>
</dbReference>
<dbReference type="GO" id="GO:0000049">
    <property type="term" value="F:tRNA binding"/>
    <property type="evidence" value="ECO:0007669"/>
    <property type="project" value="UniProtKB-KW"/>
</dbReference>
<keyword evidence="7" id="KW-0862">Zinc</keyword>
<protein>
    <recommendedName>
        <fullName evidence="2">alanine--tRNA ligase</fullName>
        <ecNumber evidence="2">6.1.1.7</ecNumber>
    </recommendedName>
</protein>
<dbReference type="FunFam" id="3.30.980.10:FF:000004">
    <property type="entry name" value="Alanine--tRNA ligase, cytoplasmic"/>
    <property type="match status" value="1"/>
</dbReference>
<evidence type="ECO:0000256" key="5">
    <source>
        <dbReference type="ARBA" id="ARBA00022723"/>
    </source>
</evidence>
<comment type="similarity">
    <text evidence="1 13">Belongs to the class-II aminoacyl-tRNA synthetase family.</text>
</comment>
<dbReference type="InterPro" id="IPR023033">
    <property type="entry name" value="Ala_tRNA_ligase_euk/bac"/>
</dbReference>
<dbReference type="InterPro" id="IPR018162">
    <property type="entry name" value="Ala-tRNA-ligase_IIc_anticod-bd"/>
</dbReference>
<evidence type="ECO:0000256" key="7">
    <source>
        <dbReference type="ARBA" id="ARBA00022833"/>
    </source>
</evidence>
<keyword evidence="4 13" id="KW-0436">Ligase</keyword>
<evidence type="ECO:0000256" key="10">
    <source>
        <dbReference type="ARBA" id="ARBA00022917"/>
    </source>
</evidence>
<evidence type="ECO:0000256" key="8">
    <source>
        <dbReference type="ARBA" id="ARBA00022840"/>
    </source>
</evidence>
<dbReference type="CDD" id="cd00673">
    <property type="entry name" value="AlaRS_core"/>
    <property type="match status" value="1"/>
</dbReference>
<dbReference type="Proteomes" id="UP000265100">
    <property type="component" value="Chromosome 6"/>
</dbReference>
<keyword evidence="11 13" id="KW-0030">Aminoacyl-tRNA synthetase</keyword>
<evidence type="ECO:0000313" key="15">
    <source>
        <dbReference type="Ensembl" id="ENSACLP00000044026.1"/>
    </source>
</evidence>
<dbReference type="GO" id="GO:0005524">
    <property type="term" value="F:ATP binding"/>
    <property type="evidence" value="ECO:0007669"/>
    <property type="project" value="UniProtKB-UniRule"/>
</dbReference>
<dbReference type="InterPro" id="IPR018164">
    <property type="entry name" value="Ala-tRNA-synth_IIc_N"/>
</dbReference>
<keyword evidence="6 13" id="KW-0547">Nucleotide-binding</keyword>
<dbReference type="GO" id="GO:0005739">
    <property type="term" value="C:mitochondrion"/>
    <property type="evidence" value="ECO:0007669"/>
    <property type="project" value="TreeGrafter"/>
</dbReference>
<feature type="domain" description="Alanyl-transfer RNA synthetases family profile" evidence="14">
    <location>
        <begin position="1"/>
        <end position="715"/>
    </location>
</feature>
<evidence type="ECO:0000313" key="16">
    <source>
        <dbReference type="Proteomes" id="UP000265100"/>
    </source>
</evidence>
<keyword evidence="16" id="KW-1185">Reference proteome</keyword>
<comment type="function">
    <text evidence="13">Catalyzes the attachment of alanine to tRNA(Ala) in a two-step reaction: alanine is first activated by ATP to form Ala-AMP and then transferred to the acceptor end of tRNA(Ala). Also edits incorrectly charged tRNA(Ala) via its editing domain.</text>
</comment>
<evidence type="ECO:0000256" key="4">
    <source>
        <dbReference type="ARBA" id="ARBA00022598"/>
    </source>
</evidence>
<accession>A0AAX7SNA5</accession>
<dbReference type="SUPFAM" id="SSF50447">
    <property type="entry name" value="Translation proteins"/>
    <property type="match status" value="1"/>
</dbReference>
<organism evidence="15 16">
    <name type="scientific">Astatotilapia calliptera</name>
    <name type="common">Eastern happy</name>
    <name type="synonym">Chromis callipterus</name>
    <dbReference type="NCBI Taxonomy" id="8154"/>
    <lineage>
        <taxon>Eukaryota</taxon>
        <taxon>Metazoa</taxon>
        <taxon>Chordata</taxon>
        <taxon>Craniata</taxon>
        <taxon>Vertebrata</taxon>
        <taxon>Euteleostomi</taxon>
        <taxon>Actinopterygii</taxon>
        <taxon>Neopterygii</taxon>
        <taxon>Teleostei</taxon>
        <taxon>Neoteleostei</taxon>
        <taxon>Acanthomorphata</taxon>
        <taxon>Ovalentaria</taxon>
        <taxon>Cichlomorphae</taxon>
        <taxon>Cichliformes</taxon>
        <taxon>Cichlidae</taxon>
        <taxon>African cichlids</taxon>
        <taxon>Pseudocrenilabrinae</taxon>
        <taxon>Haplochromini</taxon>
        <taxon>Astatotilapia</taxon>
    </lineage>
</organism>
<reference evidence="15" key="3">
    <citation type="submission" date="2025-08" db="UniProtKB">
        <authorList>
            <consortium name="Ensembl"/>
        </authorList>
    </citation>
    <scope>IDENTIFICATION</scope>
</reference>
<name>A0AAX7SNA5_ASTCA</name>
<dbReference type="InterPro" id="IPR050058">
    <property type="entry name" value="Ala-tRNA_ligase"/>
</dbReference>
<dbReference type="Gene3D" id="3.30.980.10">
    <property type="entry name" value="Threonyl-trna Synthetase, Chain A, domain 2"/>
    <property type="match status" value="1"/>
</dbReference>
<comment type="catalytic activity">
    <reaction evidence="12 13">
        <text>tRNA(Ala) + L-alanine + ATP = L-alanyl-tRNA(Ala) + AMP + diphosphate</text>
        <dbReference type="Rhea" id="RHEA:12540"/>
        <dbReference type="Rhea" id="RHEA-COMP:9657"/>
        <dbReference type="Rhea" id="RHEA-COMP:9923"/>
        <dbReference type="ChEBI" id="CHEBI:30616"/>
        <dbReference type="ChEBI" id="CHEBI:33019"/>
        <dbReference type="ChEBI" id="CHEBI:57972"/>
        <dbReference type="ChEBI" id="CHEBI:78442"/>
        <dbReference type="ChEBI" id="CHEBI:78497"/>
        <dbReference type="ChEBI" id="CHEBI:456215"/>
        <dbReference type="EC" id="6.1.1.7"/>
    </reaction>
</comment>
<dbReference type="PROSITE" id="PS50860">
    <property type="entry name" value="AA_TRNA_LIGASE_II_ALA"/>
    <property type="match status" value="1"/>
</dbReference>
<evidence type="ECO:0000256" key="11">
    <source>
        <dbReference type="ARBA" id="ARBA00023146"/>
    </source>
</evidence>
<gene>
    <name evidence="15" type="primary">AARS2</name>
    <name evidence="13" type="synonym">AARS</name>
</gene>
<dbReference type="PANTHER" id="PTHR11777">
    <property type="entry name" value="ALANYL-TRNA SYNTHETASE"/>
    <property type="match status" value="1"/>
</dbReference>
<evidence type="ECO:0000256" key="3">
    <source>
        <dbReference type="ARBA" id="ARBA00022555"/>
    </source>
</evidence>
<reference evidence="16" key="2">
    <citation type="submission" date="2023-03" db="EMBL/GenBank/DDBJ databases">
        <authorList>
            <consortium name="Wellcome Sanger Institute Data Sharing"/>
        </authorList>
    </citation>
    <scope>NUCLEOTIDE SEQUENCE [LARGE SCALE GENOMIC DNA]</scope>
</reference>
<comment type="domain">
    <text evidence="13">Consists of three domains; the N-terminal catalytic domain, the editing domain and the C-terminal C-Ala domain. The editing domain removes incorrectly charged amino acids, while the C-Ala domain, along with tRNA(Ala), serves as a bridge to cooperatively bring together the editing and aminoacylation centers thus stimulating deacylation of misacylated tRNAs.</text>
</comment>
<keyword evidence="10 13" id="KW-0648">Protein biosynthesis</keyword>
<dbReference type="HAMAP" id="MF_00036_B">
    <property type="entry name" value="Ala_tRNA_synth_B"/>
    <property type="match status" value="1"/>
</dbReference>
<evidence type="ECO:0000256" key="2">
    <source>
        <dbReference type="ARBA" id="ARBA00013168"/>
    </source>
</evidence>
<dbReference type="PANTHER" id="PTHR11777:SF8">
    <property type="entry name" value="ALANINE--TRNA LIGASE, MITOCHONDRIAL"/>
    <property type="match status" value="1"/>
</dbReference>
<evidence type="ECO:0000256" key="9">
    <source>
        <dbReference type="ARBA" id="ARBA00022884"/>
    </source>
</evidence>
<dbReference type="SUPFAM" id="SSF101353">
    <property type="entry name" value="Putative anticodon-binding domain of alanyl-tRNA synthetase (AlaRS)"/>
    <property type="match status" value="1"/>
</dbReference>
<dbReference type="GO" id="GO:0006419">
    <property type="term" value="P:alanyl-tRNA aminoacylation"/>
    <property type="evidence" value="ECO:0007669"/>
    <property type="project" value="InterPro"/>
</dbReference>
<evidence type="ECO:0000256" key="1">
    <source>
        <dbReference type="ARBA" id="ARBA00008226"/>
    </source>
</evidence>
<dbReference type="GO" id="GO:0004813">
    <property type="term" value="F:alanine-tRNA ligase activity"/>
    <property type="evidence" value="ECO:0007669"/>
    <property type="project" value="UniProtKB-UniRule"/>
</dbReference>
<dbReference type="Ensembl" id="ENSACLT00000084528.1">
    <property type="protein sequence ID" value="ENSACLP00000044026.1"/>
    <property type="gene ID" value="ENSACLG00000004009.2"/>
</dbReference>
<reference evidence="15" key="4">
    <citation type="submission" date="2025-09" db="UniProtKB">
        <authorList>
            <consortium name="Ensembl"/>
        </authorList>
    </citation>
    <scope>IDENTIFICATION</scope>
</reference>
<dbReference type="GeneTree" id="ENSGT00940000158246"/>
<evidence type="ECO:0000256" key="13">
    <source>
        <dbReference type="HAMAP-Rule" id="MF_03133"/>
    </source>
</evidence>
<reference evidence="15 16" key="1">
    <citation type="submission" date="2018-05" db="EMBL/GenBank/DDBJ databases">
        <authorList>
            <person name="Datahose"/>
        </authorList>
    </citation>
    <scope>NUCLEOTIDE SEQUENCE</scope>
</reference>
<proteinExistence type="inferred from homology"/>
<dbReference type="SUPFAM" id="SSF55186">
    <property type="entry name" value="ThrRS/AlaRS common domain"/>
    <property type="match status" value="1"/>
</dbReference>
<dbReference type="EC" id="6.1.1.7" evidence="2"/>
<keyword evidence="3 13" id="KW-0820">tRNA-binding</keyword>
<evidence type="ECO:0000259" key="14">
    <source>
        <dbReference type="PROSITE" id="PS50860"/>
    </source>
</evidence>
<keyword evidence="8 13" id="KW-0067">ATP-binding</keyword>
<dbReference type="Gene3D" id="2.40.30.130">
    <property type="match status" value="1"/>
</dbReference>
<dbReference type="InterPro" id="IPR009000">
    <property type="entry name" value="Transl_B-barrel_sf"/>
</dbReference>
<evidence type="ECO:0000256" key="6">
    <source>
        <dbReference type="ARBA" id="ARBA00022741"/>
    </source>
</evidence>
<dbReference type="FunFam" id="3.30.930.10:FF:000011">
    <property type="entry name" value="Alanine--tRNA ligase, cytoplasmic"/>
    <property type="match status" value="1"/>
</dbReference>